<dbReference type="EMBL" id="CP001276">
    <property type="protein sequence ID" value="ACM06628.1"/>
    <property type="molecule type" value="Genomic_DNA"/>
</dbReference>
<dbReference type="PRINTS" id="PR00111">
    <property type="entry name" value="ABHYDROLASE"/>
</dbReference>
<evidence type="ECO:0000259" key="1">
    <source>
        <dbReference type="Pfam" id="PF00561"/>
    </source>
</evidence>
<feature type="domain" description="AB hydrolase-1" evidence="1">
    <location>
        <begin position="29"/>
        <end position="271"/>
    </location>
</feature>
<dbReference type="SUPFAM" id="SSF53474">
    <property type="entry name" value="alpha/beta-Hydrolases"/>
    <property type="match status" value="1"/>
</dbReference>
<dbReference type="InterPro" id="IPR000073">
    <property type="entry name" value="AB_hydrolase_1"/>
</dbReference>
<proteinExistence type="predicted"/>
<geneLocation type="plasmid" evidence="3">
    <name>Tros</name>
</geneLocation>
<protein>
    <submittedName>
        <fullName evidence="2">Haloalkane dehalogenase 1</fullName>
        <ecNumber evidence="2">3.8.1.5</ecNumber>
    </submittedName>
</protein>
<keyword evidence="2" id="KW-0378">Hydrolase</keyword>
<reference evidence="2 3" key="1">
    <citation type="journal article" date="2009" name="PLoS ONE">
        <title>Complete genome sequence of the aerobic CO-oxidizing thermophile Thermomicrobium roseum.</title>
        <authorList>
            <person name="Wu D."/>
            <person name="Raymond J."/>
            <person name="Wu M."/>
            <person name="Chatterji S."/>
            <person name="Ren Q."/>
            <person name="Graham J.E."/>
            <person name="Bryant D.A."/>
            <person name="Robb F."/>
            <person name="Colman A."/>
            <person name="Tallon L.J."/>
            <person name="Badger J.H."/>
            <person name="Madupu R."/>
            <person name="Ward N.L."/>
            <person name="Eisen J.A."/>
        </authorList>
    </citation>
    <scope>NUCLEOTIDE SEQUENCE [LARGE SCALE GENOMIC DNA]</scope>
    <source>
        <strain evidence="3">ATCC 27502 / DSM 5159 / P-2</strain>
        <plasmid evidence="2">unnamed</plasmid>
    </source>
</reference>
<keyword evidence="2" id="KW-0614">Plasmid</keyword>
<dbReference type="PRINTS" id="PR00412">
    <property type="entry name" value="EPOXHYDRLASE"/>
</dbReference>
<dbReference type="GO" id="GO:0018786">
    <property type="term" value="F:haloalkane dehalogenase activity"/>
    <property type="evidence" value="ECO:0007669"/>
    <property type="project" value="UniProtKB-EC"/>
</dbReference>
<dbReference type="PANTHER" id="PTHR43798:SF33">
    <property type="entry name" value="HYDROLASE, PUTATIVE (AFU_ORTHOLOGUE AFUA_2G14860)-RELATED"/>
    <property type="match status" value="1"/>
</dbReference>
<dbReference type="Pfam" id="PF00561">
    <property type="entry name" value="Abhydrolase_1"/>
    <property type="match status" value="1"/>
</dbReference>
<dbReference type="KEGG" id="tro:trd_A0736"/>
<gene>
    <name evidence="2" type="ordered locus">trd_A0736</name>
</gene>
<organism evidence="2 3">
    <name type="scientific">Thermomicrobium roseum (strain ATCC 27502 / DSM 5159 / P-2)</name>
    <dbReference type="NCBI Taxonomy" id="309801"/>
    <lineage>
        <taxon>Bacteria</taxon>
        <taxon>Pseudomonadati</taxon>
        <taxon>Thermomicrobiota</taxon>
        <taxon>Thermomicrobia</taxon>
        <taxon>Thermomicrobiales</taxon>
        <taxon>Thermomicrobiaceae</taxon>
        <taxon>Thermomicrobium</taxon>
    </lineage>
</organism>
<dbReference type="GO" id="GO:0016020">
    <property type="term" value="C:membrane"/>
    <property type="evidence" value="ECO:0007669"/>
    <property type="project" value="TreeGrafter"/>
</dbReference>
<keyword evidence="3" id="KW-1185">Reference proteome</keyword>
<evidence type="ECO:0000313" key="3">
    <source>
        <dbReference type="Proteomes" id="UP000000447"/>
    </source>
</evidence>
<dbReference type="PANTHER" id="PTHR43798">
    <property type="entry name" value="MONOACYLGLYCEROL LIPASE"/>
    <property type="match status" value="1"/>
</dbReference>
<dbReference type="InterPro" id="IPR000639">
    <property type="entry name" value="Epox_hydrolase-like"/>
</dbReference>
<sequence length="292" mass="32894">MAEVRTADGAFVYVEGWRWFFRESGEGEPVVLLHGIPTSSFLWRKVLPVLARERRVIAPDLLGFGRSDKPRHGAETVAQLAERLSALLDRLRVERCALVGHDFGVLVAAALVERWPDRVTHLVVTNTSFRIERWRGGSLSPLQLLRIPVLGEIALALARPWMLAAALRRYLNDQSVLDRAMLARYWEPFELGYRRTLIRSMRVPPFSADDLARWRATLVERGRGGLPLLLAWGARDPQFGVDEARELASAIPGARFLSFQQASHFLPEERPRALGRVIAVFLERPAALPGLV</sequence>
<dbReference type="EC" id="3.8.1.5" evidence="2"/>
<dbReference type="InterPro" id="IPR029058">
    <property type="entry name" value="AB_hydrolase_fold"/>
</dbReference>
<dbReference type="HOGENOM" id="CLU_020336_13_2_0"/>
<dbReference type="AlphaFoldDB" id="B9L4M3"/>
<dbReference type="InterPro" id="IPR050266">
    <property type="entry name" value="AB_hydrolase_sf"/>
</dbReference>
<accession>B9L4M3</accession>
<dbReference type="RefSeq" id="WP_012642615.1">
    <property type="nucleotide sequence ID" value="NC_011961.1"/>
</dbReference>
<dbReference type="Proteomes" id="UP000000447">
    <property type="component" value="Plasmid unnamed"/>
</dbReference>
<dbReference type="eggNOG" id="COG2267">
    <property type="taxonomic scope" value="Bacteria"/>
</dbReference>
<evidence type="ECO:0000313" key="2">
    <source>
        <dbReference type="EMBL" id="ACM06628.1"/>
    </source>
</evidence>
<name>B9L4M3_THERP</name>
<dbReference type="Gene3D" id="3.40.50.1820">
    <property type="entry name" value="alpha/beta hydrolase"/>
    <property type="match status" value="1"/>
</dbReference>